<evidence type="ECO:0000313" key="5">
    <source>
        <dbReference type="EMBL" id="BDL44143.1"/>
    </source>
</evidence>
<organism evidence="5 6">
    <name type="scientific">Akkermansia biwaensis</name>
    <dbReference type="NCBI Taxonomy" id="2946555"/>
    <lineage>
        <taxon>Bacteria</taxon>
        <taxon>Pseudomonadati</taxon>
        <taxon>Verrucomicrobiota</taxon>
        <taxon>Verrucomicrobiia</taxon>
        <taxon>Verrucomicrobiales</taxon>
        <taxon>Akkermansiaceae</taxon>
        <taxon>Akkermansia</taxon>
    </lineage>
</organism>
<keyword evidence="3" id="KW-0732">Signal</keyword>
<proteinExistence type="predicted"/>
<feature type="chain" id="PRO_5045946754" evidence="3">
    <location>
        <begin position="21"/>
        <end position="344"/>
    </location>
</feature>
<keyword evidence="6" id="KW-1185">Reference proteome</keyword>
<gene>
    <name evidence="5" type="ORF">Abiwalacus_17170</name>
</gene>
<sequence>MNIPSLFCAVSLIFVPASFGADSFSATLKKLPAESGKSSFVSNWIPLELKEADMQEKYIDSTRVTDVGKAQMQFYFPAGWRSRDKRPALCIFPGGGYALMAIDKEGVHIARWAAEHGMVGVVVKYRVSQKNNAIGKFPGPLLDARQALRLTRKHAGELGVDPGKIGVMGFSAGGHLAAMAATLWTKSLPEEADNPLRSVSARPDFAMLIYPVITMVPKDTHPGTRNKIIGSKPDPSLEELCSAERQVTPNTPPVFLVHAQDDGVASANSKLMEKACRDKGVPVTLRLYSRGGHGYGMEKRGNPTDQWPEDAEKWLFEREILPVAAQRRGTENAAAADSSGKREE</sequence>
<dbReference type="PANTHER" id="PTHR48081">
    <property type="entry name" value="AB HYDROLASE SUPERFAMILY PROTEIN C4A8.06C"/>
    <property type="match status" value="1"/>
</dbReference>
<dbReference type="InterPro" id="IPR049492">
    <property type="entry name" value="BD-FAE-like_dom"/>
</dbReference>
<evidence type="ECO:0000313" key="6">
    <source>
        <dbReference type="Proteomes" id="UP001062263"/>
    </source>
</evidence>
<dbReference type="PANTHER" id="PTHR48081:SF6">
    <property type="entry name" value="PEPTIDASE S9 PROLYL OLIGOPEPTIDASE CATALYTIC DOMAIN-CONTAINING PROTEIN"/>
    <property type="match status" value="1"/>
</dbReference>
<dbReference type="InterPro" id="IPR029058">
    <property type="entry name" value="AB_hydrolase_fold"/>
</dbReference>
<name>A0ABM7ZHK4_9BACT</name>
<evidence type="ECO:0000256" key="1">
    <source>
        <dbReference type="ARBA" id="ARBA00022801"/>
    </source>
</evidence>
<dbReference type="RefSeq" id="WP_215436936.1">
    <property type="nucleotide sequence ID" value="NZ_AP025943.1"/>
</dbReference>
<reference evidence="5" key="1">
    <citation type="submission" date="2022-06" db="EMBL/GenBank/DDBJ databases">
        <title>Akkermansia biwalacus sp. nov., an anaerobic mucin-degrading bacterium isolated from human intestine.</title>
        <authorList>
            <person name="Kobayashi Y."/>
            <person name="Inoue S."/>
            <person name="Kawahara T."/>
            <person name="Kohda N."/>
        </authorList>
    </citation>
    <scope>NUCLEOTIDE SEQUENCE</scope>
    <source>
        <strain evidence="5">WON2089</strain>
    </source>
</reference>
<evidence type="ECO:0000256" key="2">
    <source>
        <dbReference type="SAM" id="MobiDB-lite"/>
    </source>
</evidence>
<feature type="domain" description="BD-FAE-like" evidence="4">
    <location>
        <begin position="74"/>
        <end position="274"/>
    </location>
</feature>
<dbReference type="InterPro" id="IPR050300">
    <property type="entry name" value="GDXG_lipolytic_enzyme"/>
</dbReference>
<accession>A0ABM7ZHK4</accession>
<dbReference type="Gene3D" id="3.40.50.1820">
    <property type="entry name" value="alpha/beta hydrolase"/>
    <property type="match status" value="1"/>
</dbReference>
<evidence type="ECO:0000256" key="3">
    <source>
        <dbReference type="SAM" id="SignalP"/>
    </source>
</evidence>
<dbReference type="Pfam" id="PF20434">
    <property type="entry name" value="BD-FAE"/>
    <property type="match status" value="1"/>
</dbReference>
<protein>
    <submittedName>
        <fullName evidence="5">Endo-1,4-beta-xylanase</fullName>
    </submittedName>
</protein>
<feature type="region of interest" description="Disordered" evidence="2">
    <location>
        <begin position="325"/>
        <end position="344"/>
    </location>
</feature>
<feature type="signal peptide" evidence="3">
    <location>
        <begin position="1"/>
        <end position="20"/>
    </location>
</feature>
<dbReference type="SUPFAM" id="SSF53474">
    <property type="entry name" value="alpha/beta-Hydrolases"/>
    <property type="match status" value="1"/>
</dbReference>
<evidence type="ECO:0000259" key="4">
    <source>
        <dbReference type="Pfam" id="PF20434"/>
    </source>
</evidence>
<keyword evidence="1" id="KW-0378">Hydrolase</keyword>
<dbReference type="EMBL" id="AP025943">
    <property type="protein sequence ID" value="BDL44143.1"/>
    <property type="molecule type" value="Genomic_DNA"/>
</dbReference>
<dbReference type="Proteomes" id="UP001062263">
    <property type="component" value="Chromosome"/>
</dbReference>